<evidence type="ECO:0000256" key="1">
    <source>
        <dbReference type="SAM" id="SignalP"/>
    </source>
</evidence>
<reference evidence="2 3" key="1">
    <citation type="journal article" date="2022" name="Int. J. Syst. Evol. Microbiol.">
        <title>Flavobacterium ammonificans sp. nov. and Flavobacterium ammoniigenes sp. nov., ammonifying bacteria isolated from surface river water.</title>
        <authorList>
            <person name="Watanabe K."/>
            <person name="Kitamura T."/>
            <person name="Ogata Y."/>
            <person name="Shindo C."/>
            <person name="Suda W."/>
        </authorList>
    </citation>
    <scope>NUCLEOTIDE SEQUENCE [LARGE SCALE GENOMIC DNA]</scope>
    <source>
        <strain evidence="2 3">GENT5</strain>
    </source>
</reference>
<organism evidence="2 3">
    <name type="scientific">Flavobacterium ammoniigenes</name>
    <dbReference type="NCBI Taxonomy" id="1751095"/>
    <lineage>
        <taxon>Bacteria</taxon>
        <taxon>Pseudomonadati</taxon>
        <taxon>Bacteroidota</taxon>
        <taxon>Flavobacteriia</taxon>
        <taxon>Flavobacteriales</taxon>
        <taxon>Flavobacteriaceae</taxon>
        <taxon>Flavobacterium</taxon>
    </lineage>
</organism>
<proteinExistence type="predicted"/>
<dbReference type="EMBL" id="AP025184">
    <property type="protein sequence ID" value="BDB54323.1"/>
    <property type="molecule type" value="Genomic_DNA"/>
</dbReference>
<protein>
    <recommendedName>
        <fullName evidence="4">Outer membrane protein beta-barrel domain-containing protein</fullName>
    </recommendedName>
</protein>
<keyword evidence="3" id="KW-1185">Reference proteome</keyword>
<accession>A0ABM7V483</accession>
<evidence type="ECO:0000313" key="2">
    <source>
        <dbReference type="EMBL" id="BDB54323.1"/>
    </source>
</evidence>
<feature type="chain" id="PRO_5045040392" description="Outer membrane protein beta-barrel domain-containing protein" evidence="1">
    <location>
        <begin position="20"/>
        <end position="210"/>
    </location>
</feature>
<feature type="signal peptide" evidence="1">
    <location>
        <begin position="1"/>
        <end position="19"/>
    </location>
</feature>
<reference evidence="2 3" key="2">
    <citation type="journal article" date="2022" name="Microorganisms">
        <title>Complete Genome Sequences of Two Flavobacterium ammonificans Strains and a Flavobacterium ammoniigenes Strain of Ammonifying Bacterioplankton Isolated from Surface River Water.</title>
        <authorList>
            <person name="Suda W."/>
            <person name="Ogata Y."/>
            <person name="Shindo C."/>
            <person name="Watanabe K."/>
        </authorList>
    </citation>
    <scope>NUCLEOTIDE SEQUENCE [LARGE SCALE GENOMIC DNA]</scope>
    <source>
        <strain evidence="2 3">GENT5</strain>
    </source>
</reference>
<name>A0ABM7V483_9FLAO</name>
<keyword evidence="1" id="KW-0732">Signal</keyword>
<sequence length="210" mass="23578">MKLKLIALFAFFSVTMAQAQHASFEASTGGFSFIPAFTSEDPHLIVNAGTTDTKRLSFHLLSTIRLENFNPRGVIFMSRYKFIDKKLKASIGVHLPAIQIDKELHVDTFFAQEVIASYPLSNKWSLGLFYLHGEGRNNDFKANFLALSTTLVEGNFNFLTQAYGLDLDSTYGVSETITYKVTKSIDFRGFANKTISNGKFNWTLGARYNL</sequence>
<evidence type="ECO:0008006" key="4">
    <source>
        <dbReference type="Google" id="ProtNLM"/>
    </source>
</evidence>
<evidence type="ECO:0000313" key="3">
    <source>
        <dbReference type="Proteomes" id="UP001319867"/>
    </source>
</evidence>
<dbReference type="Proteomes" id="UP001319867">
    <property type="component" value="Chromosome"/>
</dbReference>
<dbReference type="RefSeq" id="WP_229318064.1">
    <property type="nucleotide sequence ID" value="NZ_AP025184.1"/>
</dbReference>
<gene>
    <name evidence="2" type="ORF">GENT5_06280</name>
</gene>